<name>A0A5A7PT06_STRAF</name>
<evidence type="ECO:0000313" key="2">
    <source>
        <dbReference type="EMBL" id="GER35642.1"/>
    </source>
</evidence>
<protein>
    <submittedName>
        <fullName evidence="2">Transcriptional regulator CtsR</fullName>
    </submittedName>
</protein>
<comment type="caution">
    <text evidence="2">The sequence shown here is derived from an EMBL/GenBank/DDBJ whole genome shotgun (WGS) entry which is preliminary data.</text>
</comment>
<gene>
    <name evidence="2" type="ORF">STAS_11930</name>
</gene>
<feature type="compositionally biased region" description="Low complexity" evidence="1">
    <location>
        <begin position="97"/>
        <end position="112"/>
    </location>
</feature>
<feature type="region of interest" description="Disordered" evidence="1">
    <location>
        <begin position="90"/>
        <end position="112"/>
    </location>
</feature>
<dbReference type="EMBL" id="BKCP01004995">
    <property type="protein sequence ID" value="GER35642.1"/>
    <property type="molecule type" value="Genomic_DNA"/>
</dbReference>
<proteinExistence type="predicted"/>
<keyword evidence="3" id="KW-1185">Reference proteome</keyword>
<evidence type="ECO:0000256" key="1">
    <source>
        <dbReference type="SAM" id="MobiDB-lite"/>
    </source>
</evidence>
<accession>A0A5A7PT06</accession>
<reference evidence="3" key="1">
    <citation type="journal article" date="2019" name="Curr. Biol.">
        <title>Genome Sequence of Striga asiatica Provides Insight into the Evolution of Plant Parasitism.</title>
        <authorList>
            <person name="Yoshida S."/>
            <person name="Kim S."/>
            <person name="Wafula E.K."/>
            <person name="Tanskanen J."/>
            <person name="Kim Y.M."/>
            <person name="Honaas L."/>
            <person name="Yang Z."/>
            <person name="Spallek T."/>
            <person name="Conn C.E."/>
            <person name="Ichihashi Y."/>
            <person name="Cheong K."/>
            <person name="Cui S."/>
            <person name="Der J.P."/>
            <person name="Gundlach H."/>
            <person name="Jiao Y."/>
            <person name="Hori C."/>
            <person name="Ishida J.K."/>
            <person name="Kasahara H."/>
            <person name="Kiba T."/>
            <person name="Kim M.S."/>
            <person name="Koo N."/>
            <person name="Laohavisit A."/>
            <person name="Lee Y.H."/>
            <person name="Lumba S."/>
            <person name="McCourt P."/>
            <person name="Mortimer J.C."/>
            <person name="Mutuku J.M."/>
            <person name="Nomura T."/>
            <person name="Sasaki-Sekimoto Y."/>
            <person name="Seto Y."/>
            <person name="Wang Y."/>
            <person name="Wakatake T."/>
            <person name="Sakakibara H."/>
            <person name="Demura T."/>
            <person name="Yamaguchi S."/>
            <person name="Yoneyama K."/>
            <person name="Manabe R.I."/>
            <person name="Nelson D.C."/>
            <person name="Schulman A.H."/>
            <person name="Timko M.P."/>
            <person name="dePamphilis C.W."/>
            <person name="Choi D."/>
            <person name="Shirasu K."/>
        </authorList>
    </citation>
    <scope>NUCLEOTIDE SEQUENCE [LARGE SCALE GENOMIC DNA]</scope>
    <source>
        <strain evidence="3">cv. UVA1</strain>
    </source>
</reference>
<dbReference type="AlphaFoldDB" id="A0A5A7PT06"/>
<evidence type="ECO:0000313" key="3">
    <source>
        <dbReference type="Proteomes" id="UP000325081"/>
    </source>
</evidence>
<dbReference type="Proteomes" id="UP000325081">
    <property type="component" value="Unassembled WGS sequence"/>
</dbReference>
<sequence length="112" mass="12352">MKHCLPGRATHENECKLLRRVMDCQKLSMDMHARTPKWAAVTKRSGPSLLHGAGQDQQCTRHIISQGPPGGSYYQALIPNRLTLLKGNLSRSKRVGSLPRRTSTPSSSCSTL</sequence>
<organism evidence="2 3">
    <name type="scientific">Striga asiatica</name>
    <name type="common">Asiatic witchweed</name>
    <name type="synonym">Buchnera asiatica</name>
    <dbReference type="NCBI Taxonomy" id="4170"/>
    <lineage>
        <taxon>Eukaryota</taxon>
        <taxon>Viridiplantae</taxon>
        <taxon>Streptophyta</taxon>
        <taxon>Embryophyta</taxon>
        <taxon>Tracheophyta</taxon>
        <taxon>Spermatophyta</taxon>
        <taxon>Magnoliopsida</taxon>
        <taxon>eudicotyledons</taxon>
        <taxon>Gunneridae</taxon>
        <taxon>Pentapetalae</taxon>
        <taxon>asterids</taxon>
        <taxon>lamiids</taxon>
        <taxon>Lamiales</taxon>
        <taxon>Orobanchaceae</taxon>
        <taxon>Buchnereae</taxon>
        <taxon>Striga</taxon>
    </lineage>
</organism>